<keyword evidence="4" id="KW-0560">Oxidoreductase</keyword>
<evidence type="ECO:0000313" key="6">
    <source>
        <dbReference type="EMBL" id="TKX21674.1"/>
    </source>
</evidence>
<dbReference type="GO" id="GO:0004497">
    <property type="term" value="F:monooxygenase activity"/>
    <property type="evidence" value="ECO:0007669"/>
    <property type="project" value="UniProtKB-KW"/>
</dbReference>
<evidence type="ECO:0000256" key="1">
    <source>
        <dbReference type="ARBA" id="ARBA00001974"/>
    </source>
</evidence>
<evidence type="ECO:0000256" key="4">
    <source>
        <dbReference type="ARBA" id="ARBA00023002"/>
    </source>
</evidence>
<dbReference type="SUPFAM" id="SSF51905">
    <property type="entry name" value="FAD/NAD(P)-binding domain"/>
    <property type="match status" value="1"/>
</dbReference>
<keyword evidence="3" id="KW-0274">FAD</keyword>
<dbReference type="Proteomes" id="UP000308133">
    <property type="component" value="Unassembled WGS sequence"/>
</dbReference>
<protein>
    <submittedName>
        <fullName evidence="6">FAD-binding domain-containing protein 35</fullName>
    </submittedName>
</protein>
<proteinExistence type="predicted"/>
<keyword evidence="5" id="KW-0503">Monooxygenase</keyword>
<evidence type="ECO:0000256" key="3">
    <source>
        <dbReference type="ARBA" id="ARBA00022827"/>
    </source>
</evidence>
<dbReference type="PANTHER" id="PTHR47178:SF1">
    <property type="entry name" value="FAD-BINDING DOMAIN-CONTAINING PROTEIN-RELATED"/>
    <property type="match status" value="1"/>
</dbReference>
<name>A0A4U7B0U9_9PEZI</name>
<dbReference type="EMBL" id="PTQR01000080">
    <property type="protein sequence ID" value="TKX21674.1"/>
    <property type="molecule type" value="Genomic_DNA"/>
</dbReference>
<gene>
    <name evidence="6" type="ORF">C1H76_6170</name>
</gene>
<organism evidence="6 7">
    <name type="scientific">Elsinoe australis</name>
    <dbReference type="NCBI Taxonomy" id="40998"/>
    <lineage>
        <taxon>Eukaryota</taxon>
        <taxon>Fungi</taxon>
        <taxon>Dikarya</taxon>
        <taxon>Ascomycota</taxon>
        <taxon>Pezizomycotina</taxon>
        <taxon>Dothideomycetes</taxon>
        <taxon>Dothideomycetidae</taxon>
        <taxon>Myriangiales</taxon>
        <taxon>Elsinoaceae</taxon>
        <taxon>Elsinoe</taxon>
    </lineage>
</organism>
<sequence length="395" mass="44361">MPKPHILIIGAGIPFTVFERDPNPEHRGKGWGITIHWTLDTLLSLLPQHIVDRLPEASVNPEAVKRGENGNFLFYGLSTGEAKWQVPAARRNRLSRERLRRLLMEGIDVQWSKNITGVSFPTTSTVVATLADSATATGTHLIGCDGTHSAVRRLVCPDHQTHHLPVRFLGLLMKASASQIRPMLNLDPYFLQAGDPATDAFLWFSVLSTPESSGDDEYECQVMIAWPHRAGFLGRSESLVVPKTSEERLELIREISVGWRTPFMEPISSVEEGTEVKKVRLEDWVPPRHGWNSRGDRVTLMEDAAHAMVMFRGEGANRGILDVGKWLEQHLELLKSGYWENEQMKEASKNYQSEMIERARTAVLSSRKACLDAIDYQRIDGNSPLVNKRAIVSDP</sequence>
<comment type="caution">
    <text evidence="6">The sequence shown here is derived from an EMBL/GenBank/DDBJ whole genome shotgun (WGS) entry which is preliminary data.</text>
</comment>
<keyword evidence="2" id="KW-0285">Flavoprotein</keyword>
<evidence type="ECO:0000256" key="5">
    <source>
        <dbReference type="ARBA" id="ARBA00023033"/>
    </source>
</evidence>
<evidence type="ECO:0000313" key="7">
    <source>
        <dbReference type="Proteomes" id="UP000308133"/>
    </source>
</evidence>
<dbReference type="AlphaFoldDB" id="A0A4U7B0U9"/>
<accession>A0A4U7B0U9</accession>
<dbReference type="InterPro" id="IPR036188">
    <property type="entry name" value="FAD/NAD-bd_sf"/>
</dbReference>
<dbReference type="PANTHER" id="PTHR47178">
    <property type="entry name" value="MONOOXYGENASE, FAD-BINDING"/>
    <property type="match status" value="1"/>
</dbReference>
<dbReference type="Gene3D" id="3.50.50.60">
    <property type="entry name" value="FAD/NAD(P)-binding domain"/>
    <property type="match status" value="1"/>
</dbReference>
<evidence type="ECO:0000256" key="2">
    <source>
        <dbReference type="ARBA" id="ARBA00022630"/>
    </source>
</evidence>
<reference evidence="6 7" key="1">
    <citation type="submission" date="2018-02" db="EMBL/GenBank/DDBJ databases">
        <title>Draft genome sequences of Elsinoe sp., causing black scab on jojoba.</title>
        <authorList>
            <person name="Stodart B."/>
            <person name="Jeffress S."/>
            <person name="Ash G."/>
            <person name="Arun Chinnappa K."/>
        </authorList>
    </citation>
    <scope>NUCLEOTIDE SEQUENCE [LARGE SCALE GENOMIC DNA]</scope>
    <source>
        <strain evidence="6 7">Hillstone_2</strain>
    </source>
</reference>
<comment type="cofactor">
    <cofactor evidence="1">
        <name>FAD</name>
        <dbReference type="ChEBI" id="CHEBI:57692"/>
    </cofactor>
</comment>